<name>A0A2N5TQ83_9BASI</name>
<evidence type="ECO:0000256" key="5">
    <source>
        <dbReference type="RuleBase" id="RU000461"/>
    </source>
</evidence>
<evidence type="ECO:0008006" key="8">
    <source>
        <dbReference type="Google" id="ProtNLM"/>
    </source>
</evidence>
<keyword evidence="2 5" id="KW-0479">Metal-binding</keyword>
<dbReference type="InterPro" id="IPR001128">
    <property type="entry name" value="Cyt_P450"/>
</dbReference>
<keyword evidence="5" id="KW-0349">Heme</keyword>
<keyword evidence="5" id="KW-0503">Monooxygenase</keyword>
<dbReference type="EMBL" id="PGCJ01000477">
    <property type="protein sequence ID" value="PLW27634.1"/>
    <property type="molecule type" value="Genomic_DNA"/>
</dbReference>
<dbReference type="InterPro" id="IPR036396">
    <property type="entry name" value="Cyt_P450_sf"/>
</dbReference>
<sequence length="175" mass="20079">MSVASDIFGEEHINEHRVTYENYKRFTWANVAVYEALRLHPVNENILRYPNPQTRFKTIFAIGPSSNLQAVNTKTAVADDQIPGVPTVRARDLVRWRFDWQMGRDASLWGADCGEFLPDRWIDEKGSIKQHGQYKFHAFNAGPRICLGMNLAMFQAVKVIVEVFKDFELAFAAGW</sequence>
<evidence type="ECO:0000256" key="3">
    <source>
        <dbReference type="ARBA" id="ARBA00023002"/>
    </source>
</evidence>
<dbReference type="GO" id="GO:0020037">
    <property type="term" value="F:heme binding"/>
    <property type="evidence" value="ECO:0007669"/>
    <property type="project" value="InterPro"/>
</dbReference>
<dbReference type="AlphaFoldDB" id="A0A2N5TQ83"/>
<comment type="caution">
    <text evidence="6">The sequence shown here is derived from an EMBL/GenBank/DDBJ whole genome shotgun (WGS) entry which is preliminary data.</text>
</comment>
<proteinExistence type="inferred from homology"/>
<dbReference type="SUPFAM" id="SSF48264">
    <property type="entry name" value="Cytochrome P450"/>
    <property type="match status" value="1"/>
</dbReference>
<dbReference type="Gene3D" id="1.10.630.10">
    <property type="entry name" value="Cytochrome P450"/>
    <property type="match status" value="1"/>
</dbReference>
<dbReference type="STRING" id="200324.A0A2N5TQ83"/>
<evidence type="ECO:0000313" key="6">
    <source>
        <dbReference type="EMBL" id="PLW27634.1"/>
    </source>
</evidence>
<accession>A0A2N5TQ83</accession>
<dbReference type="Proteomes" id="UP000235388">
    <property type="component" value="Unassembled WGS sequence"/>
</dbReference>
<evidence type="ECO:0000256" key="1">
    <source>
        <dbReference type="ARBA" id="ARBA00010617"/>
    </source>
</evidence>
<reference evidence="6 7" key="1">
    <citation type="submission" date="2017-11" db="EMBL/GenBank/DDBJ databases">
        <title>De novo assembly and phasing of dikaryotic genomes from two isolates of Puccinia coronata f. sp. avenae, the causal agent of oat crown rust.</title>
        <authorList>
            <person name="Miller M.E."/>
            <person name="Zhang Y."/>
            <person name="Omidvar V."/>
            <person name="Sperschneider J."/>
            <person name="Schwessinger B."/>
            <person name="Raley C."/>
            <person name="Palmer J.M."/>
            <person name="Garnica D."/>
            <person name="Upadhyaya N."/>
            <person name="Rathjen J."/>
            <person name="Taylor J.M."/>
            <person name="Park R.F."/>
            <person name="Dodds P.N."/>
            <person name="Hirsch C.D."/>
            <person name="Kianian S.F."/>
            <person name="Figueroa M."/>
        </authorList>
    </citation>
    <scope>NUCLEOTIDE SEQUENCE [LARGE SCALE GENOMIC DNA]</scope>
    <source>
        <strain evidence="6">12NC29</strain>
    </source>
</reference>
<keyword evidence="4 5" id="KW-0408">Iron</keyword>
<protein>
    <recommendedName>
        <fullName evidence="8">Cytochrome P450</fullName>
    </recommendedName>
</protein>
<dbReference type="GO" id="GO:0016705">
    <property type="term" value="F:oxidoreductase activity, acting on paired donors, with incorporation or reduction of molecular oxygen"/>
    <property type="evidence" value="ECO:0007669"/>
    <property type="project" value="InterPro"/>
</dbReference>
<dbReference type="GO" id="GO:0006629">
    <property type="term" value="P:lipid metabolic process"/>
    <property type="evidence" value="ECO:0007669"/>
    <property type="project" value="UniProtKB-ARBA"/>
</dbReference>
<organism evidence="6 7">
    <name type="scientific">Puccinia coronata f. sp. avenae</name>
    <dbReference type="NCBI Taxonomy" id="200324"/>
    <lineage>
        <taxon>Eukaryota</taxon>
        <taxon>Fungi</taxon>
        <taxon>Dikarya</taxon>
        <taxon>Basidiomycota</taxon>
        <taxon>Pucciniomycotina</taxon>
        <taxon>Pucciniomycetes</taxon>
        <taxon>Pucciniales</taxon>
        <taxon>Pucciniaceae</taxon>
        <taxon>Puccinia</taxon>
    </lineage>
</organism>
<dbReference type="GO" id="GO:0005506">
    <property type="term" value="F:iron ion binding"/>
    <property type="evidence" value="ECO:0007669"/>
    <property type="project" value="InterPro"/>
</dbReference>
<evidence type="ECO:0000313" key="7">
    <source>
        <dbReference type="Proteomes" id="UP000235388"/>
    </source>
</evidence>
<dbReference type="GO" id="GO:0004497">
    <property type="term" value="F:monooxygenase activity"/>
    <property type="evidence" value="ECO:0007669"/>
    <property type="project" value="UniProtKB-KW"/>
</dbReference>
<evidence type="ECO:0000256" key="4">
    <source>
        <dbReference type="ARBA" id="ARBA00023004"/>
    </source>
</evidence>
<keyword evidence="7" id="KW-1185">Reference proteome</keyword>
<comment type="similarity">
    <text evidence="1 5">Belongs to the cytochrome P450 family.</text>
</comment>
<dbReference type="PANTHER" id="PTHR24296">
    <property type="entry name" value="CYTOCHROME P450"/>
    <property type="match status" value="1"/>
</dbReference>
<dbReference type="OrthoDB" id="1470350at2759"/>
<dbReference type="PROSITE" id="PS00086">
    <property type="entry name" value="CYTOCHROME_P450"/>
    <property type="match status" value="1"/>
</dbReference>
<dbReference type="InterPro" id="IPR017972">
    <property type="entry name" value="Cyt_P450_CS"/>
</dbReference>
<dbReference type="Pfam" id="PF00067">
    <property type="entry name" value="p450"/>
    <property type="match status" value="1"/>
</dbReference>
<keyword evidence="3 5" id="KW-0560">Oxidoreductase</keyword>
<evidence type="ECO:0000256" key="2">
    <source>
        <dbReference type="ARBA" id="ARBA00022723"/>
    </source>
</evidence>
<gene>
    <name evidence="6" type="ORF">PCANC_19539</name>
</gene>